<feature type="domain" description="D-isomer specific 2-hydroxyacid dehydrogenase NAD-binding" evidence="6">
    <location>
        <begin position="68"/>
        <end position="244"/>
    </location>
</feature>
<feature type="region of interest" description="Disordered" evidence="4">
    <location>
        <begin position="269"/>
        <end position="289"/>
    </location>
</feature>
<dbReference type="InterPro" id="IPR006139">
    <property type="entry name" value="D-isomer_2_OHA_DH_cat_dom"/>
</dbReference>
<dbReference type="GO" id="GO:0005829">
    <property type="term" value="C:cytosol"/>
    <property type="evidence" value="ECO:0007669"/>
    <property type="project" value="TreeGrafter"/>
</dbReference>
<reference evidence="7 8" key="1">
    <citation type="submission" date="2020-08" db="EMBL/GenBank/DDBJ databases">
        <title>Genomic Encyclopedia of Type Strains, Phase IV (KMG-V): Genome sequencing to study the core and pangenomes of soil and plant-associated prokaryotes.</title>
        <authorList>
            <person name="Whitman W."/>
        </authorList>
    </citation>
    <scope>NUCLEOTIDE SEQUENCE [LARGE SCALE GENOMIC DNA]</scope>
    <source>
        <strain evidence="7 8">X5P3</strain>
    </source>
</reference>
<evidence type="ECO:0000259" key="5">
    <source>
        <dbReference type="Pfam" id="PF00389"/>
    </source>
</evidence>
<dbReference type="AlphaFoldDB" id="A0A7W7ZPH0"/>
<dbReference type="Pfam" id="PF02826">
    <property type="entry name" value="2-Hacid_dh_C"/>
    <property type="match status" value="1"/>
</dbReference>
<dbReference type="Proteomes" id="UP000584867">
    <property type="component" value="Unassembled WGS sequence"/>
</dbReference>
<dbReference type="SUPFAM" id="SSF52283">
    <property type="entry name" value="Formate/glycerate dehydrogenase catalytic domain-like"/>
    <property type="match status" value="1"/>
</dbReference>
<protein>
    <submittedName>
        <fullName evidence="7">Phosphoglycerate dehydrogenase-like enzyme</fullName>
    </submittedName>
</protein>
<evidence type="ECO:0000256" key="4">
    <source>
        <dbReference type="SAM" id="MobiDB-lite"/>
    </source>
</evidence>
<gene>
    <name evidence="7" type="ORF">HDF15_002027</name>
</gene>
<evidence type="ECO:0000256" key="2">
    <source>
        <dbReference type="ARBA" id="ARBA00023027"/>
    </source>
</evidence>
<dbReference type="InterPro" id="IPR036291">
    <property type="entry name" value="NAD(P)-bd_dom_sf"/>
</dbReference>
<dbReference type="PANTHER" id="PTHR10996">
    <property type="entry name" value="2-HYDROXYACID DEHYDROGENASE-RELATED"/>
    <property type="match status" value="1"/>
</dbReference>
<keyword evidence="1 3" id="KW-0560">Oxidoreductase</keyword>
<dbReference type="InterPro" id="IPR050223">
    <property type="entry name" value="D-isomer_2-hydroxyacid_DH"/>
</dbReference>
<feature type="domain" description="D-isomer specific 2-hydroxyacid dehydrogenase catalytic" evidence="5">
    <location>
        <begin position="11"/>
        <end position="276"/>
    </location>
</feature>
<dbReference type="InterPro" id="IPR029753">
    <property type="entry name" value="D-isomer_DH_CS"/>
</dbReference>
<dbReference type="Gene3D" id="3.40.50.720">
    <property type="entry name" value="NAD(P)-binding Rossmann-like Domain"/>
    <property type="match status" value="2"/>
</dbReference>
<evidence type="ECO:0000256" key="1">
    <source>
        <dbReference type="ARBA" id="ARBA00023002"/>
    </source>
</evidence>
<dbReference type="RefSeq" id="WP_184255038.1">
    <property type="nucleotide sequence ID" value="NZ_JACHIO010000007.1"/>
</dbReference>
<dbReference type="SUPFAM" id="SSF51735">
    <property type="entry name" value="NAD(P)-binding Rossmann-fold domains"/>
    <property type="match status" value="1"/>
</dbReference>
<dbReference type="GO" id="GO:0051287">
    <property type="term" value="F:NAD binding"/>
    <property type="evidence" value="ECO:0007669"/>
    <property type="project" value="InterPro"/>
</dbReference>
<dbReference type="InterPro" id="IPR006140">
    <property type="entry name" value="D-isomer_DH_NAD-bd"/>
</dbReference>
<keyword evidence="2" id="KW-0520">NAD</keyword>
<evidence type="ECO:0000259" key="6">
    <source>
        <dbReference type="Pfam" id="PF02826"/>
    </source>
</evidence>
<dbReference type="PROSITE" id="PS00671">
    <property type="entry name" value="D_2_HYDROXYACID_DH_3"/>
    <property type="match status" value="1"/>
</dbReference>
<dbReference type="EMBL" id="JACHIO010000007">
    <property type="protein sequence ID" value="MBB5063682.1"/>
    <property type="molecule type" value="Genomic_DNA"/>
</dbReference>
<dbReference type="GO" id="GO:0016618">
    <property type="term" value="F:hydroxypyruvate reductase [NAD(P)H] activity"/>
    <property type="evidence" value="ECO:0007669"/>
    <property type="project" value="TreeGrafter"/>
</dbReference>
<proteinExistence type="inferred from homology"/>
<dbReference type="PANTHER" id="PTHR10996:SF178">
    <property type="entry name" value="2-HYDROXYACID DEHYDROGENASE YGL185C-RELATED"/>
    <property type="match status" value="1"/>
</dbReference>
<accession>A0A7W7ZPH0</accession>
<evidence type="ECO:0000313" key="8">
    <source>
        <dbReference type="Proteomes" id="UP000584867"/>
    </source>
</evidence>
<evidence type="ECO:0000313" key="7">
    <source>
        <dbReference type="EMBL" id="MBB5063682.1"/>
    </source>
</evidence>
<organism evidence="7 8">
    <name type="scientific">Granulicella mallensis</name>
    <dbReference type="NCBI Taxonomy" id="940614"/>
    <lineage>
        <taxon>Bacteria</taxon>
        <taxon>Pseudomonadati</taxon>
        <taxon>Acidobacteriota</taxon>
        <taxon>Terriglobia</taxon>
        <taxon>Terriglobales</taxon>
        <taxon>Acidobacteriaceae</taxon>
        <taxon>Granulicella</taxon>
    </lineage>
</organism>
<dbReference type="Pfam" id="PF00389">
    <property type="entry name" value="2-Hacid_dh"/>
    <property type="match status" value="1"/>
</dbReference>
<evidence type="ECO:0000256" key="3">
    <source>
        <dbReference type="RuleBase" id="RU003719"/>
    </source>
</evidence>
<comment type="similarity">
    <text evidence="3">Belongs to the D-isomer specific 2-hydroxyacid dehydrogenase family.</text>
</comment>
<sequence>MDLEVLLAIGKVSAAELEGQTRLGLLQTASAGYDGVDVEAATKAGIWVASAPTTKTGNGESVAEFAVLLMLAASRRLNESLTYTRDSALDRPEKPEMNMALYGKTICIVGLGGIGDLLVERLRGFGMVLTGVDKYPEHAPGGVKAYGIDELKFALASADYVILAMPGTKENENMIDAEVLAVMKKGAVLVNVSRGILVEESALLAAVKSGHLYGAGLDVVKDEPVKPGNPLLSDPRILVTPHIAGSTDVMLEGTVKYLSEVLAKYGKGVRPEGTVNEPKEPRISLRKKA</sequence>
<name>A0A7W7ZPH0_9BACT</name>
<dbReference type="GO" id="GO:0030267">
    <property type="term" value="F:glyoxylate reductase (NADPH) activity"/>
    <property type="evidence" value="ECO:0007669"/>
    <property type="project" value="TreeGrafter"/>
</dbReference>
<comment type="caution">
    <text evidence="7">The sequence shown here is derived from an EMBL/GenBank/DDBJ whole genome shotgun (WGS) entry which is preliminary data.</text>
</comment>